<feature type="transmembrane region" description="Helical" evidence="1">
    <location>
        <begin position="55"/>
        <end position="73"/>
    </location>
</feature>
<protein>
    <submittedName>
        <fullName evidence="3">Uncharacterized SAM-binding protein YcdF, DUF218 family</fullName>
    </submittedName>
</protein>
<dbReference type="Proteomes" id="UP001158067">
    <property type="component" value="Unassembled WGS sequence"/>
</dbReference>
<dbReference type="PANTHER" id="PTHR30336">
    <property type="entry name" value="INNER MEMBRANE PROTEIN, PROBABLE PERMEASE"/>
    <property type="match status" value="1"/>
</dbReference>
<dbReference type="CDD" id="cd06259">
    <property type="entry name" value="YdcF-like"/>
    <property type="match status" value="1"/>
</dbReference>
<keyword evidence="4" id="KW-1185">Reference proteome</keyword>
<dbReference type="PANTHER" id="PTHR30336:SF4">
    <property type="entry name" value="ENVELOPE BIOGENESIS FACTOR ELYC"/>
    <property type="match status" value="1"/>
</dbReference>
<keyword evidence="1" id="KW-0812">Transmembrane</keyword>
<proteinExistence type="predicted"/>
<evidence type="ECO:0000313" key="4">
    <source>
        <dbReference type="Proteomes" id="UP001158067"/>
    </source>
</evidence>
<dbReference type="InterPro" id="IPR003848">
    <property type="entry name" value="DUF218"/>
</dbReference>
<gene>
    <name evidence="3" type="ORF">SAMN06265222_12340</name>
</gene>
<organism evidence="3 4">
    <name type="scientific">Neorhodopirellula lusitana</name>
    <dbReference type="NCBI Taxonomy" id="445327"/>
    <lineage>
        <taxon>Bacteria</taxon>
        <taxon>Pseudomonadati</taxon>
        <taxon>Planctomycetota</taxon>
        <taxon>Planctomycetia</taxon>
        <taxon>Pirellulales</taxon>
        <taxon>Pirellulaceae</taxon>
        <taxon>Neorhodopirellula</taxon>
    </lineage>
</organism>
<evidence type="ECO:0000259" key="2">
    <source>
        <dbReference type="Pfam" id="PF02698"/>
    </source>
</evidence>
<evidence type="ECO:0000313" key="3">
    <source>
        <dbReference type="EMBL" id="SMP77456.1"/>
    </source>
</evidence>
<accession>A0ABY1QPR3</accession>
<keyword evidence="1" id="KW-1133">Transmembrane helix</keyword>
<comment type="caution">
    <text evidence="3">The sequence shown here is derived from an EMBL/GenBank/DDBJ whole genome shotgun (WGS) entry which is preliminary data.</text>
</comment>
<dbReference type="InterPro" id="IPR051599">
    <property type="entry name" value="Cell_Envelope_Assoc"/>
</dbReference>
<evidence type="ECO:0000256" key="1">
    <source>
        <dbReference type="SAM" id="Phobius"/>
    </source>
</evidence>
<feature type="domain" description="DUF218" evidence="2">
    <location>
        <begin position="135"/>
        <end position="307"/>
    </location>
</feature>
<name>A0ABY1QPR3_9BACT</name>
<reference evidence="3 4" key="1">
    <citation type="submission" date="2017-05" db="EMBL/GenBank/DDBJ databases">
        <authorList>
            <person name="Varghese N."/>
            <person name="Submissions S."/>
        </authorList>
    </citation>
    <scope>NUCLEOTIDE SEQUENCE [LARGE SCALE GENOMIC DNA]</scope>
    <source>
        <strain evidence="3 4">DSM 25457</strain>
    </source>
</reference>
<feature type="transmembrane region" description="Helical" evidence="1">
    <location>
        <begin position="85"/>
        <end position="103"/>
    </location>
</feature>
<keyword evidence="1" id="KW-0472">Membrane</keyword>
<dbReference type="Pfam" id="PF02698">
    <property type="entry name" value="DUF218"/>
    <property type="match status" value="1"/>
</dbReference>
<dbReference type="EMBL" id="FXUG01000023">
    <property type="protein sequence ID" value="SMP77456.1"/>
    <property type="molecule type" value="Genomic_DNA"/>
</dbReference>
<sequence>MFSNRRETGAKAKPDSQLSGTRPVWRKLVVGFGLLPLPILATTYAQQGFIAAGRAATSMAMPTGIAWLALWLLTIHAFSVGKMRTAACCFLLFLAWTLSGTPFTTDSAIKLVEYPLEESPHPAFEKRTPASTPFDAVVTLGGSASLILDDFAEINDDGERIVSAAQAYHARATRTLITTGTSTDGMDNPAEVSRELLISLGVPPEVIFSIDGANTKAEMKSLAEFLDSPPSEWLDIVGRDSSPEIGLITSAFHIPRAMRLASGQGLALTPLPCAFRTSKTSKPWLASDLIPNADNQLKLGIAMKEMLAALLGR</sequence>